<dbReference type="SMART" id="SM00304">
    <property type="entry name" value="HAMP"/>
    <property type="match status" value="1"/>
</dbReference>
<dbReference type="Pfam" id="PF00672">
    <property type="entry name" value="HAMP"/>
    <property type="match status" value="1"/>
</dbReference>
<dbReference type="PANTHER" id="PTHR45528">
    <property type="entry name" value="SENSOR HISTIDINE KINASE CPXA"/>
    <property type="match status" value="1"/>
</dbReference>
<dbReference type="SMART" id="SM00387">
    <property type="entry name" value="HATPase_c"/>
    <property type="match status" value="1"/>
</dbReference>
<dbReference type="PROSITE" id="PS50885">
    <property type="entry name" value="HAMP"/>
    <property type="match status" value="1"/>
</dbReference>
<dbReference type="InterPro" id="IPR003660">
    <property type="entry name" value="HAMP_dom"/>
</dbReference>
<comment type="subcellular location">
    <subcellularLocation>
        <location evidence="2">Cell membrane</location>
        <topology evidence="2">Multi-pass membrane protein</topology>
    </subcellularLocation>
</comment>
<evidence type="ECO:0000313" key="21">
    <source>
        <dbReference type="Proteomes" id="UP000254400"/>
    </source>
</evidence>
<evidence type="ECO:0000256" key="10">
    <source>
        <dbReference type="ARBA" id="ARBA00022840"/>
    </source>
</evidence>
<proteinExistence type="predicted"/>
<dbReference type="PANTHER" id="PTHR45528:SF11">
    <property type="entry name" value="HISTIDINE KINASE"/>
    <property type="match status" value="1"/>
</dbReference>
<evidence type="ECO:0000256" key="7">
    <source>
        <dbReference type="ARBA" id="ARBA00022692"/>
    </source>
</evidence>
<evidence type="ECO:0000256" key="6">
    <source>
        <dbReference type="ARBA" id="ARBA00022679"/>
    </source>
</evidence>
<dbReference type="Gene3D" id="3.30.565.10">
    <property type="entry name" value="Histidine kinase-like ATPase, C-terminal domain"/>
    <property type="match status" value="1"/>
</dbReference>
<dbReference type="InterPro" id="IPR050398">
    <property type="entry name" value="HssS/ArlS-like"/>
</dbReference>
<sequence length="360" mass="40480">MSRRIINFIRERSLRGFGLTFMFTFIVLFILLISIFLSLVIVVFFVYIGLYSSPPAEDPNSGGGLVLVTYFGTVSILVSILASLIFSRIPLSPIRKVIHASEELAKGNFSVRIHLKGPKELRKLNRSFNHMAEELGSLEMLRSDFINNFSHEFKTPIVSLRGYAKVLKRKNLSDEERNEYLDIIINESERLAELSTNVLQLSKIESQAIITEKTTFNLTEHIRTVIVLLEPKWSAKNISFQFDSSELMVTANEDMLSQVWINLLDNAIKYSTSNSEITIDMNSKIQHVSISIHNNGPEIDAYQQKHIFDKFYQGDPSHASPGNGLGLSIAQKIVILHGGTIRVASSDDTGTTFEVILPSP</sequence>
<keyword evidence="5" id="KW-0597">Phosphoprotein</keyword>
<dbReference type="Pfam" id="PF02518">
    <property type="entry name" value="HATPase_c"/>
    <property type="match status" value="1"/>
</dbReference>
<evidence type="ECO:0000259" key="18">
    <source>
        <dbReference type="PROSITE" id="PS50109"/>
    </source>
</evidence>
<protein>
    <recommendedName>
        <fullName evidence="16">Heme sensor protein HssS</fullName>
        <ecNumber evidence="3">2.7.13.3</ecNumber>
    </recommendedName>
</protein>
<keyword evidence="10" id="KW-0067">ATP-binding</keyword>
<dbReference type="InterPro" id="IPR003594">
    <property type="entry name" value="HATPase_dom"/>
</dbReference>
<evidence type="ECO:0000256" key="1">
    <source>
        <dbReference type="ARBA" id="ARBA00000085"/>
    </source>
</evidence>
<evidence type="ECO:0000259" key="19">
    <source>
        <dbReference type="PROSITE" id="PS50885"/>
    </source>
</evidence>
<evidence type="ECO:0000256" key="11">
    <source>
        <dbReference type="ARBA" id="ARBA00022989"/>
    </source>
</evidence>
<dbReference type="SUPFAM" id="SSF55874">
    <property type="entry name" value="ATPase domain of HSP90 chaperone/DNA topoisomerase II/histidine kinase"/>
    <property type="match status" value="1"/>
</dbReference>
<evidence type="ECO:0000256" key="14">
    <source>
        <dbReference type="ARBA" id="ARBA00023136"/>
    </source>
</evidence>
<dbReference type="GO" id="GO:0000155">
    <property type="term" value="F:phosphorelay sensor kinase activity"/>
    <property type="evidence" value="ECO:0007669"/>
    <property type="project" value="InterPro"/>
</dbReference>
<dbReference type="InterPro" id="IPR004358">
    <property type="entry name" value="Sig_transdc_His_kin-like_C"/>
</dbReference>
<dbReference type="EMBL" id="UGSC01000001">
    <property type="protein sequence ID" value="SUA69757.1"/>
    <property type="molecule type" value="Genomic_DNA"/>
</dbReference>
<comment type="function">
    <text evidence="15">Member of the two-component regulatory system HssS/HssR involved in intracellular heme homeostasis and tempering of staphylococcal virulence. HssS functions as a heme sensor histidine kinase which is autophosphorylated at a histidine residue and transfers its phosphate group to an aspartate residue of HssR. HssR/HssS activates the expression of hrtAB, an efflux pump, in response to extracellular heme, hemin, hemoglobin or blood.</text>
</comment>
<dbReference type="InterPro" id="IPR036097">
    <property type="entry name" value="HisK_dim/P_sf"/>
</dbReference>
<keyword evidence="14 17" id="KW-0472">Membrane</keyword>
<dbReference type="CDD" id="cd06225">
    <property type="entry name" value="HAMP"/>
    <property type="match status" value="1"/>
</dbReference>
<accession>A0A378Y079</accession>
<keyword evidence="6 20" id="KW-0808">Transferase</keyword>
<dbReference type="GO" id="GO:0005524">
    <property type="term" value="F:ATP binding"/>
    <property type="evidence" value="ECO:0007669"/>
    <property type="project" value="UniProtKB-KW"/>
</dbReference>
<keyword evidence="12" id="KW-0902">Two-component regulatory system</keyword>
<dbReference type="GO" id="GO:0005886">
    <property type="term" value="C:plasma membrane"/>
    <property type="evidence" value="ECO:0007669"/>
    <property type="project" value="UniProtKB-SubCell"/>
</dbReference>
<evidence type="ECO:0000256" key="16">
    <source>
        <dbReference type="ARBA" id="ARBA00040841"/>
    </source>
</evidence>
<evidence type="ECO:0000256" key="9">
    <source>
        <dbReference type="ARBA" id="ARBA00022777"/>
    </source>
</evidence>
<keyword evidence="8" id="KW-0547">Nucleotide-binding</keyword>
<feature type="transmembrane region" description="Helical" evidence="17">
    <location>
        <begin position="62"/>
        <end position="86"/>
    </location>
</feature>
<dbReference type="InterPro" id="IPR036890">
    <property type="entry name" value="HATPase_C_sf"/>
</dbReference>
<dbReference type="FunFam" id="3.30.565.10:FF:000006">
    <property type="entry name" value="Sensor histidine kinase WalK"/>
    <property type="match status" value="1"/>
</dbReference>
<feature type="transmembrane region" description="Helical" evidence="17">
    <location>
        <begin position="21"/>
        <end position="50"/>
    </location>
</feature>
<dbReference type="EC" id="2.7.13.3" evidence="3"/>
<dbReference type="InterPro" id="IPR005467">
    <property type="entry name" value="His_kinase_dom"/>
</dbReference>
<dbReference type="CDD" id="cd00075">
    <property type="entry name" value="HATPase"/>
    <property type="match status" value="1"/>
</dbReference>
<evidence type="ECO:0000256" key="4">
    <source>
        <dbReference type="ARBA" id="ARBA00022475"/>
    </source>
</evidence>
<evidence type="ECO:0000313" key="20">
    <source>
        <dbReference type="EMBL" id="SUA69757.1"/>
    </source>
</evidence>
<evidence type="ECO:0000256" key="13">
    <source>
        <dbReference type="ARBA" id="ARBA00023026"/>
    </source>
</evidence>
<dbReference type="FunFam" id="1.10.287.130:FF:000001">
    <property type="entry name" value="Two-component sensor histidine kinase"/>
    <property type="match status" value="1"/>
</dbReference>
<evidence type="ECO:0000256" key="12">
    <source>
        <dbReference type="ARBA" id="ARBA00023012"/>
    </source>
</evidence>
<evidence type="ECO:0000256" key="17">
    <source>
        <dbReference type="SAM" id="Phobius"/>
    </source>
</evidence>
<gene>
    <name evidence="20" type="primary">phoR_6</name>
    <name evidence="20" type="ORF">NCTC10343_02623</name>
</gene>
<dbReference type="PROSITE" id="PS50109">
    <property type="entry name" value="HIS_KIN"/>
    <property type="match status" value="1"/>
</dbReference>
<dbReference type="Proteomes" id="UP000254400">
    <property type="component" value="Unassembled WGS sequence"/>
</dbReference>
<keyword evidence="4" id="KW-1003">Cell membrane</keyword>
<organism evidence="20 21">
    <name type="scientific">Paenibacillus polymyxa</name>
    <name type="common">Bacillus polymyxa</name>
    <dbReference type="NCBI Taxonomy" id="1406"/>
    <lineage>
        <taxon>Bacteria</taxon>
        <taxon>Bacillati</taxon>
        <taxon>Bacillota</taxon>
        <taxon>Bacilli</taxon>
        <taxon>Bacillales</taxon>
        <taxon>Paenibacillaceae</taxon>
        <taxon>Paenibacillus</taxon>
    </lineage>
</organism>
<dbReference type="SUPFAM" id="SSF158472">
    <property type="entry name" value="HAMP domain-like"/>
    <property type="match status" value="1"/>
</dbReference>
<dbReference type="AlphaFoldDB" id="A0A378Y079"/>
<reference evidence="20 21" key="1">
    <citation type="submission" date="2018-06" db="EMBL/GenBank/DDBJ databases">
        <authorList>
            <consortium name="Pathogen Informatics"/>
            <person name="Doyle S."/>
        </authorList>
    </citation>
    <scope>NUCLEOTIDE SEQUENCE [LARGE SCALE GENOMIC DNA]</scope>
    <source>
        <strain evidence="20 21">NCTC10343</strain>
    </source>
</reference>
<feature type="domain" description="Histidine kinase" evidence="18">
    <location>
        <begin position="148"/>
        <end position="360"/>
    </location>
</feature>
<dbReference type="SUPFAM" id="SSF47384">
    <property type="entry name" value="Homodimeric domain of signal transducing histidine kinase"/>
    <property type="match status" value="1"/>
</dbReference>
<evidence type="ECO:0000256" key="8">
    <source>
        <dbReference type="ARBA" id="ARBA00022741"/>
    </source>
</evidence>
<dbReference type="Pfam" id="PF00512">
    <property type="entry name" value="HisKA"/>
    <property type="match status" value="1"/>
</dbReference>
<keyword evidence="7 17" id="KW-0812">Transmembrane</keyword>
<keyword evidence="11 17" id="KW-1133">Transmembrane helix</keyword>
<dbReference type="InterPro" id="IPR003661">
    <property type="entry name" value="HisK_dim/P_dom"/>
</dbReference>
<evidence type="ECO:0000256" key="3">
    <source>
        <dbReference type="ARBA" id="ARBA00012438"/>
    </source>
</evidence>
<dbReference type="Gene3D" id="6.10.340.10">
    <property type="match status" value="1"/>
</dbReference>
<evidence type="ECO:0000256" key="2">
    <source>
        <dbReference type="ARBA" id="ARBA00004651"/>
    </source>
</evidence>
<dbReference type="CDD" id="cd00082">
    <property type="entry name" value="HisKA"/>
    <property type="match status" value="1"/>
</dbReference>
<keyword evidence="9 20" id="KW-0418">Kinase</keyword>
<feature type="domain" description="HAMP" evidence="19">
    <location>
        <begin position="91"/>
        <end position="140"/>
    </location>
</feature>
<dbReference type="Gene3D" id="1.10.287.130">
    <property type="match status" value="1"/>
</dbReference>
<evidence type="ECO:0000256" key="5">
    <source>
        <dbReference type="ARBA" id="ARBA00022553"/>
    </source>
</evidence>
<keyword evidence="13" id="KW-0843">Virulence</keyword>
<evidence type="ECO:0000256" key="15">
    <source>
        <dbReference type="ARBA" id="ARBA00037219"/>
    </source>
</evidence>
<name>A0A378Y079_PAEPO</name>
<comment type="catalytic activity">
    <reaction evidence="1">
        <text>ATP + protein L-histidine = ADP + protein N-phospho-L-histidine.</text>
        <dbReference type="EC" id="2.7.13.3"/>
    </reaction>
</comment>
<dbReference type="SMART" id="SM00388">
    <property type="entry name" value="HisKA"/>
    <property type="match status" value="1"/>
</dbReference>
<dbReference type="PRINTS" id="PR00344">
    <property type="entry name" value="BCTRLSENSOR"/>
</dbReference>